<keyword evidence="4 6" id="KW-0663">Pyridoxal phosphate</keyword>
<gene>
    <name evidence="8" type="ORF">GCM10019016_079650</name>
</gene>
<feature type="region of interest" description="Disordered" evidence="7">
    <location>
        <begin position="398"/>
        <end position="419"/>
    </location>
</feature>
<evidence type="ECO:0000256" key="6">
    <source>
        <dbReference type="RuleBase" id="RU004508"/>
    </source>
</evidence>
<organism evidence="8 9">
    <name type="scientific">Streptomyces prasinosporus</name>
    <dbReference type="NCBI Taxonomy" id="68256"/>
    <lineage>
        <taxon>Bacteria</taxon>
        <taxon>Bacillati</taxon>
        <taxon>Actinomycetota</taxon>
        <taxon>Actinomycetes</taxon>
        <taxon>Kitasatosporales</taxon>
        <taxon>Streptomycetaceae</taxon>
        <taxon>Streptomyces</taxon>
        <taxon>Streptomyces albogriseolus group</taxon>
    </lineage>
</organism>
<protein>
    <recommendedName>
        <fullName evidence="10">DegT/DnrJ/EryC1/StrS aminotransferase family protein</fullName>
    </recommendedName>
</protein>
<dbReference type="Pfam" id="PF01041">
    <property type="entry name" value="DegT_DnrJ_EryC1"/>
    <property type="match status" value="1"/>
</dbReference>
<evidence type="ECO:0000256" key="5">
    <source>
        <dbReference type="ARBA" id="ARBA00038398"/>
    </source>
</evidence>
<keyword evidence="9" id="KW-1185">Reference proteome</keyword>
<evidence type="ECO:0000256" key="4">
    <source>
        <dbReference type="ARBA" id="ARBA00022898"/>
    </source>
</evidence>
<dbReference type="EMBL" id="BAAAXF010000057">
    <property type="protein sequence ID" value="GAA3500858.1"/>
    <property type="molecule type" value="Genomic_DNA"/>
</dbReference>
<evidence type="ECO:0000256" key="7">
    <source>
        <dbReference type="SAM" id="MobiDB-lite"/>
    </source>
</evidence>
<sequence>MGSGQSSGPSLSAGGALEDLMRERLGRECVYVPSCRLGVYLALRRWCPPGGSVLMSPVNDDVMLFVVLAAGLRPVMAPVSPRDGNIDIRAVPASTWRSVDAVLTTNLYGMPDDAAELRRRCDRMGIPLLEDAAHAIGTALGDRPIGTFGTAAAFSLGKHAGATGGGFLAPEDPGDRKALEHLRDELLTPRQLHQDLANALRPIARAAVQRLHLVRPVWETMRALGLLEREHFRMELHERLLRVTTGHSPDLGAFDRWVRVDLHGYRRDHGRVLQRALRRRMSGLDADLSRRREGTRLLGGTVWAAAGVRGAVAEGVEDRHVPPLFRVPLMVRDRDTLVARLERRGVVTGYVYDPPLDDFAGPEFVEPSPAPEAARWFAAHALPVDPLQARRMMRLLQREDPQPAEPVSGSTLRDQAPGL</sequence>
<proteinExistence type="inferred from homology"/>
<comment type="similarity">
    <text evidence="5">Belongs to the DegT/DnrJ/EryC1 family. L-glutamine:2-deoxy-scyllo-inosose/scyllo-inosose aminotransferase subfamily.</text>
</comment>
<evidence type="ECO:0000313" key="9">
    <source>
        <dbReference type="Proteomes" id="UP001501455"/>
    </source>
</evidence>
<keyword evidence="3" id="KW-0808">Transferase</keyword>
<dbReference type="PANTHER" id="PTHR30244">
    <property type="entry name" value="TRANSAMINASE"/>
    <property type="match status" value="1"/>
</dbReference>
<evidence type="ECO:0000313" key="8">
    <source>
        <dbReference type="EMBL" id="GAA3500858.1"/>
    </source>
</evidence>
<name>A0ABP6U1P2_9ACTN</name>
<evidence type="ECO:0000256" key="2">
    <source>
        <dbReference type="ARBA" id="ARBA00022576"/>
    </source>
</evidence>
<accession>A0ABP6U1P2</accession>
<dbReference type="PANTHER" id="PTHR30244:SF34">
    <property type="entry name" value="DTDP-4-AMINO-4,6-DIDEOXYGALACTOSE TRANSAMINASE"/>
    <property type="match status" value="1"/>
</dbReference>
<dbReference type="Gene3D" id="3.40.640.10">
    <property type="entry name" value="Type I PLP-dependent aspartate aminotransferase-like (Major domain)"/>
    <property type="match status" value="1"/>
</dbReference>
<dbReference type="SUPFAM" id="SSF53383">
    <property type="entry name" value="PLP-dependent transferases"/>
    <property type="match status" value="1"/>
</dbReference>
<keyword evidence="2" id="KW-0032">Aminotransferase</keyword>
<dbReference type="InterPro" id="IPR015424">
    <property type="entry name" value="PyrdxlP-dep_Trfase"/>
</dbReference>
<reference evidence="9" key="1">
    <citation type="journal article" date="2019" name="Int. J. Syst. Evol. Microbiol.">
        <title>The Global Catalogue of Microorganisms (GCM) 10K type strain sequencing project: providing services to taxonomists for standard genome sequencing and annotation.</title>
        <authorList>
            <consortium name="The Broad Institute Genomics Platform"/>
            <consortium name="The Broad Institute Genome Sequencing Center for Infectious Disease"/>
            <person name="Wu L."/>
            <person name="Ma J."/>
        </authorList>
    </citation>
    <scope>NUCLEOTIDE SEQUENCE [LARGE SCALE GENOMIC DNA]</scope>
    <source>
        <strain evidence="9">JCM 4816</strain>
    </source>
</reference>
<evidence type="ECO:0000256" key="1">
    <source>
        <dbReference type="ARBA" id="ARBA00001933"/>
    </source>
</evidence>
<dbReference type="Proteomes" id="UP001501455">
    <property type="component" value="Unassembled WGS sequence"/>
</dbReference>
<comment type="caution">
    <text evidence="8">The sequence shown here is derived from an EMBL/GenBank/DDBJ whole genome shotgun (WGS) entry which is preliminary data.</text>
</comment>
<evidence type="ECO:0000256" key="3">
    <source>
        <dbReference type="ARBA" id="ARBA00022679"/>
    </source>
</evidence>
<evidence type="ECO:0008006" key="10">
    <source>
        <dbReference type="Google" id="ProtNLM"/>
    </source>
</evidence>
<comment type="cofactor">
    <cofactor evidence="1">
        <name>pyridoxal 5'-phosphate</name>
        <dbReference type="ChEBI" id="CHEBI:597326"/>
    </cofactor>
</comment>
<dbReference type="InterPro" id="IPR000653">
    <property type="entry name" value="DegT/StrS_aminotransferase"/>
</dbReference>
<dbReference type="InterPro" id="IPR015421">
    <property type="entry name" value="PyrdxlP-dep_Trfase_major"/>
</dbReference>